<keyword evidence="4 7" id="KW-0812">Transmembrane</keyword>
<dbReference type="GO" id="GO:0005886">
    <property type="term" value="C:plasma membrane"/>
    <property type="evidence" value="ECO:0007669"/>
    <property type="project" value="UniProtKB-SubCell"/>
</dbReference>
<evidence type="ECO:0000256" key="1">
    <source>
        <dbReference type="ARBA" id="ARBA00004651"/>
    </source>
</evidence>
<dbReference type="PROSITE" id="PS50850">
    <property type="entry name" value="MFS"/>
    <property type="match status" value="1"/>
</dbReference>
<feature type="transmembrane region" description="Helical" evidence="7">
    <location>
        <begin position="356"/>
        <end position="380"/>
    </location>
</feature>
<dbReference type="InterPro" id="IPR050189">
    <property type="entry name" value="MFS_Efflux_Transporters"/>
</dbReference>
<dbReference type="CDD" id="cd17324">
    <property type="entry name" value="MFS_NepI_like"/>
    <property type="match status" value="1"/>
</dbReference>
<feature type="transmembrane region" description="Helical" evidence="7">
    <location>
        <begin position="202"/>
        <end position="225"/>
    </location>
</feature>
<keyword evidence="5 7" id="KW-1133">Transmembrane helix</keyword>
<feature type="transmembrane region" description="Helical" evidence="7">
    <location>
        <begin position="159"/>
        <end position="181"/>
    </location>
</feature>
<evidence type="ECO:0000256" key="4">
    <source>
        <dbReference type="ARBA" id="ARBA00022692"/>
    </source>
</evidence>
<feature type="transmembrane region" description="Helical" evidence="7">
    <location>
        <begin position="40"/>
        <end position="61"/>
    </location>
</feature>
<evidence type="ECO:0000256" key="3">
    <source>
        <dbReference type="ARBA" id="ARBA00022475"/>
    </source>
</evidence>
<proteinExistence type="predicted"/>
<feature type="transmembrane region" description="Helical" evidence="7">
    <location>
        <begin position="325"/>
        <end position="350"/>
    </location>
</feature>
<dbReference type="AlphaFoldDB" id="A0A2K0AYA4"/>
<feature type="transmembrane region" description="Helical" evidence="7">
    <location>
        <begin position="103"/>
        <end position="124"/>
    </location>
</feature>
<dbReference type="GO" id="GO:0022857">
    <property type="term" value="F:transmembrane transporter activity"/>
    <property type="evidence" value="ECO:0007669"/>
    <property type="project" value="InterPro"/>
</dbReference>
<evidence type="ECO:0000313" key="10">
    <source>
        <dbReference type="Proteomes" id="UP000053523"/>
    </source>
</evidence>
<evidence type="ECO:0000256" key="7">
    <source>
        <dbReference type="SAM" id="Phobius"/>
    </source>
</evidence>
<dbReference type="PANTHER" id="PTHR43124">
    <property type="entry name" value="PURINE EFFLUX PUMP PBUE"/>
    <property type="match status" value="1"/>
</dbReference>
<evidence type="ECO:0000256" key="6">
    <source>
        <dbReference type="ARBA" id="ARBA00023136"/>
    </source>
</evidence>
<dbReference type="InterPro" id="IPR036259">
    <property type="entry name" value="MFS_trans_sf"/>
</dbReference>
<reference evidence="9 10" key="1">
    <citation type="submission" date="2017-12" db="EMBL/GenBank/DDBJ databases">
        <title>FDA dAtabase for Regulatory Grade micrObial Sequences (FDA-ARGOS): Supporting development and validation of Infectious Disease Dx tests.</title>
        <authorList>
            <person name="Hoffmann M."/>
            <person name="Allard M."/>
            <person name="Evans P."/>
            <person name="Brown E."/>
            <person name="Tallon L."/>
            <person name="Sadzewicz L."/>
            <person name="Sengamalay N."/>
            <person name="Ott S."/>
            <person name="Godinez A."/>
            <person name="Nagaraj S."/>
            <person name="Vavikolanu K."/>
            <person name="Aluvathingal J."/>
            <person name="Nadendla S."/>
            <person name="Sichtig H."/>
        </authorList>
    </citation>
    <scope>NUCLEOTIDE SEQUENCE [LARGE SCALE GENOMIC DNA]</scope>
    <source>
        <strain evidence="9 10">FDAARGOS_148</strain>
    </source>
</reference>
<comment type="caution">
    <text evidence="9">The sequence shown here is derived from an EMBL/GenBank/DDBJ whole genome shotgun (WGS) entry which is preliminary data.</text>
</comment>
<dbReference type="Pfam" id="PF07690">
    <property type="entry name" value="MFS_1"/>
    <property type="match status" value="1"/>
</dbReference>
<feature type="transmembrane region" description="Helical" evidence="7">
    <location>
        <begin position="269"/>
        <end position="287"/>
    </location>
</feature>
<dbReference type="Gene3D" id="1.20.1250.20">
    <property type="entry name" value="MFS general substrate transporter like domains"/>
    <property type="match status" value="1"/>
</dbReference>
<dbReference type="SUPFAM" id="SSF103473">
    <property type="entry name" value="MFS general substrate transporter"/>
    <property type="match status" value="1"/>
</dbReference>
<dbReference type="EMBL" id="LORN02000006">
    <property type="protein sequence ID" value="PNN29988.1"/>
    <property type="molecule type" value="Genomic_DNA"/>
</dbReference>
<feature type="transmembrane region" description="Helical" evidence="7">
    <location>
        <begin position="237"/>
        <end position="257"/>
    </location>
</feature>
<evidence type="ECO:0000256" key="2">
    <source>
        <dbReference type="ARBA" id="ARBA00022448"/>
    </source>
</evidence>
<dbReference type="InterPro" id="IPR011701">
    <property type="entry name" value="MFS"/>
</dbReference>
<evidence type="ECO:0000313" key="9">
    <source>
        <dbReference type="EMBL" id="PNN29988.1"/>
    </source>
</evidence>
<keyword evidence="3" id="KW-1003">Cell membrane</keyword>
<keyword evidence="2" id="KW-0813">Transport</keyword>
<dbReference type="PANTHER" id="PTHR43124:SF3">
    <property type="entry name" value="CHLORAMPHENICOL EFFLUX PUMP RV0191"/>
    <property type="match status" value="1"/>
</dbReference>
<accession>A0A2K0AYA4</accession>
<organism evidence="9 10">
    <name type="scientific">Staphylococcus haemolyticus</name>
    <dbReference type="NCBI Taxonomy" id="1283"/>
    <lineage>
        <taxon>Bacteria</taxon>
        <taxon>Bacillati</taxon>
        <taxon>Bacillota</taxon>
        <taxon>Bacilli</taxon>
        <taxon>Bacillales</taxon>
        <taxon>Staphylococcaceae</taxon>
        <taxon>Staphylococcus</taxon>
    </lineage>
</organism>
<feature type="domain" description="Major facilitator superfamily (MFS) profile" evidence="8">
    <location>
        <begin position="7"/>
        <end position="382"/>
    </location>
</feature>
<evidence type="ECO:0000259" key="8">
    <source>
        <dbReference type="PROSITE" id="PS50850"/>
    </source>
</evidence>
<name>A0A2K0AYA4_STAHA</name>
<feature type="transmembrane region" description="Helical" evidence="7">
    <location>
        <begin position="73"/>
        <end position="91"/>
    </location>
</feature>
<gene>
    <name evidence="9" type="ORF">AL503_001495</name>
</gene>
<dbReference type="Proteomes" id="UP000053523">
    <property type="component" value="Unassembled WGS sequence"/>
</dbReference>
<protein>
    <submittedName>
        <fullName evidence="9">MFS transporter</fullName>
    </submittedName>
</protein>
<sequence>MKGNRMMFFIFMLGTFTVGMAEYVVTGLLTQIASDMKVSISSAGLLISVYAVSVALIGPFMRIFTMNVRAKRLLPILVAIFIGSNVVGMLAPNFQVLLLSRLLSASMHAPFFGVCMSVAAAVTTRGKQPQAIALVQAGLTIAVMIGVPFGSFLGGFANWRAVFGVMIGLAIITMLGMLKFVPDVSLSTESNLKNELKVFKNPHILIVMSIIVFGYSGVFTTYTFMEPMIHDFAPFKIVGLTICLFMFGLGGVLGNLITGNVPEPKLTKYLFYTFLLLFLTIILFVTFVHNAILAIIICFLFGFGTFGTTPLLNSKIILSAKEAPLLASTLAASIFNVANFLGAIIGSILLSIGLPYLMITFVSGGIIILGILINAVNYFYEKKHIQFEE</sequence>
<dbReference type="InterPro" id="IPR020846">
    <property type="entry name" value="MFS_dom"/>
</dbReference>
<feature type="transmembrane region" description="Helical" evidence="7">
    <location>
        <begin position="293"/>
        <end position="313"/>
    </location>
</feature>
<evidence type="ECO:0000256" key="5">
    <source>
        <dbReference type="ARBA" id="ARBA00022989"/>
    </source>
</evidence>
<comment type="subcellular location">
    <subcellularLocation>
        <location evidence="1">Cell membrane</location>
        <topology evidence="1">Multi-pass membrane protein</topology>
    </subcellularLocation>
</comment>
<keyword evidence="6 7" id="KW-0472">Membrane</keyword>
<feature type="transmembrane region" description="Helical" evidence="7">
    <location>
        <begin position="131"/>
        <end position="153"/>
    </location>
</feature>